<proteinExistence type="predicted"/>
<dbReference type="Proteomes" id="UP000028990">
    <property type="component" value="Unassembled WGS sequence"/>
</dbReference>
<reference evidence="2 3" key="1">
    <citation type="submission" date="2013-11" db="EMBL/GenBank/DDBJ databases">
        <title>The Damaraland mole rat (Fukomys damarensis) genome and evolution of African mole rats.</title>
        <authorList>
            <person name="Gladyshev V.N."/>
            <person name="Fang X."/>
        </authorList>
    </citation>
    <scope>NUCLEOTIDE SEQUENCE [LARGE SCALE GENOMIC DNA]</scope>
    <source>
        <tissue evidence="2">Liver</tissue>
    </source>
</reference>
<organism evidence="2 3">
    <name type="scientific">Fukomys damarensis</name>
    <name type="common">Damaraland mole rat</name>
    <name type="synonym">Cryptomys damarensis</name>
    <dbReference type="NCBI Taxonomy" id="885580"/>
    <lineage>
        <taxon>Eukaryota</taxon>
        <taxon>Metazoa</taxon>
        <taxon>Chordata</taxon>
        <taxon>Craniata</taxon>
        <taxon>Vertebrata</taxon>
        <taxon>Euteleostomi</taxon>
        <taxon>Mammalia</taxon>
        <taxon>Eutheria</taxon>
        <taxon>Euarchontoglires</taxon>
        <taxon>Glires</taxon>
        <taxon>Rodentia</taxon>
        <taxon>Hystricomorpha</taxon>
        <taxon>Bathyergidae</taxon>
        <taxon>Fukomys</taxon>
    </lineage>
</organism>
<evidence type="ECO:0000313" key="2">
    <source>
        <dbReference type="EMBL" id="KFO24346.1"/>
    </source>
</evidence>
<gene>
    <name evidence="2" type="ORF">H920_14266</name>
</gene>
<dbReference type="AlphaFoldDB" id="A0A091DNH1"/>
<name>A0A091DNH1_FUKDA</name>
<protein>
    <submittedName>
        <fullName evidence="2">Uncharacterized protein</fullName>
    </submittedName>
</protein>
<sequence>MEIKRTQSLGTAQVALVEKQLVSSRAKQTPRSASEPAKSDRIWPGPQEGGNNRKVSRGLSLRLRVPEIPVHRPPISAKELAPALHSPRPHSILQTLLSDFRA</sequence>
<keyword evidence="3" id="KW-1185">Reference proteome</keyword>
<feature type="region of interest" description="Disordered" evidence="1">
    <location>
        <begin position="22"/>
        <end position="59"/>
    </location>
</feature>
<accession>A0A091DNH1</accession>
<feature type="compositionally biased region" description="Polar residues" evidence="1">
    <location>
        <begin position="22"/>
        <end position="32"/>
    </location>
</feature>
<evidence type="ECO:0000256" key="1">
    <source>
        <dbReference type="SAM" id="MobiDB-lite"/>
    </source>
</evidence>
<dbReference type="EMBL" id="KN123606">
    <property type="protein sequence ID" value="KFO24346.1"/>
    <property type="molecule type" value="Genomic_DNA"/>
</dbReference>
<evidence type="ECO:0000313" key="3">
    <source>
        <dbReference type="Proteomes" id="UP000028990"/>
    </source>
</evidence>